<reference evidence="4" key="1">
    <citation type="submission" date="2022-09" db="EMBL/GenBank/DDBJ databases">
        <title>Novosphingobium sp. Nov., a polycyclic aromatic hydrocarbon-degrading bacterium isolated form mangrove sediments in HongKong.</title>
        <authorList>
            <person name="Hu Z."/>
        </authorList>
    </citation>
    <scope>NUCLEOTIDE SEQUENCE</scope>
    <source>
        <strain evidence="4">HK4-1</strain>
    </source>
</reference>
<comment type="caution">
    <text evidence="4">The sequence shown here is derived from an EMBL/GenBank/DDBJ whole genome shotgun (WGS) entry which is preliminary data.</text>
</comment>
<dbReference type="EC" id="3.5.4.32" evidence="4"/>
<dbReference type="PANTHER" id="PTHR43794">
    <property type="entry name" value="AMINOHYDROLASE SSNA-RELATED"/>
    <property type="match status" value="1"/>
</dbReference>
<dbReference type="InterPro" id="IPR050287">
    <property type="entry name" value="MTA/SAH_deaminase"/>
</dbReference>
<gene>
    <name evidence="4" type="ORF">NZK81_05350</name>
</gene>
<organism evidence="4 5">
    <name type="scientific">Novosphingobium mangrovi</name>
    <name type="common">ex Huang et al. 2023</name>
    <dbReference type="NCBI Taxonomy" id="2976432"/>
    <lineage>
        <taxon>Bacteria</taxon>
        <taxon>Pseudomonadati</taxon>
        <taxon>Pseudomonadota</taxon>
        <taxon>Alphaproteobacteria</taxon>
        <taxon>Sphingomonadales</taxon>
        <taxon>Sphingomonadaceae</taxon>
        <taxon>Novosphingobium</taxon>
    </lineage>
</organism>
<dbReference type="InterPro" id="IPR011059">
    <property type="entry name" value="Metal-dep_hydrolase_composite"/>
</dbReference>
<protein>
    <submittedName>
        <fullName evidence="4">8-oxoguanine deaminase</fullName>
        <ecNumber evidence="4">3.5.4.32</ecNumber>
    </submittedName>
</protein>
<evidence type="ECO:0000259" key="3">
    <source>
        <dbReference type="Pfam" id="PF01979"/>
    </source>
</evidence>
<keyword evidence="2 4" id="KW-0378">Hydrolase</keyword>
<evidence type="ECO:0000256" key="1">
    <source>
        <dbReference type="ARBA" id="ARBA00006745"/>
    </source>
</evidence>
<dbReference type="PANTHER" id="PTHR43794:SF11">
    <property type="entry name" value="AMIDOHYDROLASE-RELATED DOMAIN-CONTAINING PROTEIN"/>
    <property type="match status" value="1"/>
</dbReference>
<evidence type="ECO:0000313" key="4">
    <source>
        <dbReference type="EMBL" id="MCT2398963.1"/>
    </source>
</evidence>
<evidence type="ECO:0000313" key="5">
    <source>
        <dbReference type="Proteomes" id="UP001165583"/>
    </source>
</evidence>
<dbReference type="EMBL" id="JANZXA010000002">
    <property type="protein sequence ID" value="MCT2398963.1"/>
    <property type="molecule type" value="Genomic_DNA"/>
</dbReference>
<dbReference type="SUPFAM" id="SSF51556">
    <property type="entry name" value="Metallo-dependent hydrolases"/>
    <property type="match status" value="1"/>
</dbReference>
<dbReference type="InterPro" id="IPR006680">
    <property type="entry name" value="Amidohydro-rel"/>
</dbReference>
<name>A0ABT2I2C9_9SPHN</name>
<dbReference type="SUPFAM" id="SSF51338">
    <property type="entry name" value="Composite domain of metallo-dependent hydrolases"/>
    <property type="match status" value="1"/>
</dbReference>
<feature type="domain" description="Amidohydrolase-related" evidence="3">
    <location>
        <begin position="60"/>
        <end position="423"/>
    </location>
</feature>
<dbReference type="Gene3D" id="2.30.40.10">
    <property type="entry name" value="Urease, subunit C, domain 1"/>
    <property type="match status" value="1"/>
</dbReference>
<dbReference type="Gene3D" id="3.20.20.140">
    <property type="entry name" value="Metal-dependent hydrolases"/>
    <property type="match status" value="1"/>
</dbReference>
<proteinExistence type="inferred from homology"/>
<dbReference type="NCBIfam" id="NF006055">
    <property type="entry name" value="PRK08203.1"/>
    <property type="match status" value="1"/>
</dbReference>
<dbReference type="Proteomes" id="UP001165583">
    <property type="component" value="Unassembled WGS sequence"/>
</dbReference>
<comment type="similarity">
    <text evidence="1">Belongs to the metallo-dependent hydrolases superfamily. ATZ/TRZ family.</text>
</comment>
<evidence type="ECO:0000256" key="2">
    <source>
        <dbReference type="ARBA" id="ARBA00022801"/>
    </source>
</evidence>
<accession>A0ABT2I2C9</accession>
<dbReference type="CDD" id="cd01298">
    <property type="entry name" value="ATZ_TRZ_like"/>
    <property type="match status" value="1"/>
</dbReference>
<dbReference type="RefSeq" id="WP_260044598.1">
    <property type="nucleotide sequence ID" value="NZ_JANZXA010000002.1"/>
</dbReference>
<dbReference type="GO" id="GO:0102127">
    <property type="term" value="F:8-oxoguanine deaminase activity"/>
    <property type="evidence" value="ECO:0007669"/>
    <property type="project" value="UniProtKB-EC"/>
</dbReference>
<sequence length="453" mass="48371">MGLTLVRNADCLVTMDDARSEIAGAAIAFRDGVIAAVGMDAELAHFADEADDVIDARGCVVTPGLVNTHHHLFQTLTRALPGAINVSLFGWLQRLYPIWARYRPEDVFAATQLGLAELALSGCTMSSDHHYLFPEGVRLDDSIHAAREVGLRFHATRGSMSVGESKGGLPPDSVVEEEDAILADTIRLIDAFHDPADGAMLRVAVAPCSPFSVSTDLMRESALLARDKGVMMHTHLAEDADDVAFSLERFGCRPGQYAEDLGWTGPDVWHAHCVQLDAQEIGLFARTHTGVAHCPCSNCRLGSGIAPVRAMIDAGVPVGLGVDGSASNDSGHLLNEARQALLLQRVKLGADSFDPREALWLATRGGAEVLGRDDCGSLEKGKRADFVIWDMTDVPSTGAWDKVAGLLLSPPGGARDVFVDGRAVVRGGELATVERAQVVEAAQRSLSHLMELS</sequence>
<dbReference type="InterPro" id="IPR032466">
    <property type="entry name" value="Metal_Hydrolase"/>
</dbReference>
<keyword evidence="5" id="KW-1185">Reference proteome</keyword>
<dbReference type="Pfam" id="PF01979">
    <property type="entry name" value="Amidohydro_1"/>
    <property type="match status" value="1"/>
</dbReference>